<dbReference type="GO" id="GO:0005484">
    <property type="term" value="F:SNAP receptor activity"/>
    <property type="evidence" value="ECO:0007669"/>
    <property type="project" value="TreeGrafter"/>
</dbReference>
<reference evidence="3 4" key="1">
    <citation type="submission" date="2017-12" db="EMBL/GenBank/DDBJ databases">
        <authorList>
            <person name="Pombert J.-F."/>
            <person name="Haag K.L."/>
            <person name="Ebert D."/>
        </authorList>
    </citation>
    <scope>NUCLEOTIDE SEQUENCE [LARGE SCALE GENOMIC DNA]</scope>
    <source>
        <strain evidence="3">IL-BN-2</strain>
    </source>
</reference>
<organism evidence="3 4">
    <name type="scientific">Hamiltosporidium magnivora</name>
    <dbReference type="NCBI Taxonomy" id="148818"/>
    <lineage>
        <taxon>Eukaryota</taxon>
        <taxon>Fungi</taxon>
        <taxon>Fungi incertae sedis</taxon>
        <taxon>Microsporidia</taxon>
        <taxon>Dubosqiidae</taxon>
        <taxon>Hamiltosporidium</taxon>
    </lineage>
</organism>
<dbReference type="AlphaFoldDB" id="A0A4Q9KWS4"/>
<feature type="domain" description="V-SNARE coiled-coil homology" evidence="2">
    <location>
        <begin position="120"/>
        <end position="180"/>
    </location>
</feature>
<accession>A0A4Q9KWS4</accession>
<dbReference type="VEuPathDB" id="MicrosporidiaDB:CWI39_2054p0010"/>
<sequence>MILAVLSVETTSNKIKREAYDLSSFNYFTRKCVREMIQLTAITLTKKIQNKSFQKIIQEITNGKTITFYIKVYEDLMYVMCVKEEYPEHIALIFLNEASLETKDYKILMAEYQDYKSKDVLMSVNKELEETKYILSDTLESVIGREEMLDDLVKNAENLSQQTKQLFLLSRKQNRCFCSFS</sequence>
<dbReference type="GO" id="GO:0006888">
    <property type="term" value="P:endoplasmic reticulum to Golgi vesicle-mediated transport"/>
    <property type="evidence" value="ECO:0007669"/>
    <property type="project" value="TreeGrafter"/>
</dbReference>
<keyword evidence="1" id="KW-0175">Coiled coil</keyword>
<dbReference type="PANTHER" id="PTHR45806">
    <property type="entry name" value="SYNAPTOBREVIN HOMOLOG YKT6"/>
    <property type="match status" value="1"/>
</dbReference>
<protein>
    <submittedName>
        <fullName evidence="3">Putative synaptobrevin</fullName>
    </submittedName>
</protein>
<evidence type="ECO:0000259" key="2">
    <source>
        <dbReference type="PROSITE" id="PS50892"/>
    </source>
</evidence>
<dbReference type="PANTHER" id="PTHR45806:SF1">
    <property type="entry name" value="SYNAPTOBREVIN HOMOLOG YKT6"/>
    <property type="match status" value="1"/>
</dbReference>
<dbReference type="InterPro" id="IPR042855">
    <property type="entry name" value="V_SNARE_CC"/>
</dbReference>
<dbReference type="EMBL" id="PIXR01002054">
    <property type="protein sequence ID" value="TBT99348.1"/>
    <property type="molecule type" value="Genomic_DNA"/>
</dbReference>
<dbReference type="Gene3D" id="1.20.5.110">
    <property type="match status" value="1"/>
</dbReference>
<dbReference type="GO" id="GO:0005794">
    <property type="term" value="C:Golgi apparatus"/>
    <property type="evidence" value="ECO:0007669"/>
    <property type="project" value="TreeGrafter"/>
</dbReference>
<dbReference type="SUPFAM" id="SSF64356">
    <property type="entry name" value="SNARE-like"/>
    <property type="match status" value="1"/>
</dbReference>
<evidence type="ECO:0000313" key="3">
    <source>
        <dbReference type="EMBL" id="TBT99348.1"/>
    </source>
</evidence>
<dbReference type="Proteomes" id="UP000293045">
    <property type="component" value="Unassembled WGS sequence"/>
</dbReference>
<dbReference type="PROSITE" id="PS50892">
    <property type="entry name" value="V_SNARE"/>
    <property type="match status" value="1"/>
</dbReference>
<dbReference type="Pfam" id="PF00957">
    <property type="entry name" value="Synaptobrevin"/>
    <property type="match status" value="1"/>
</dbReference>
<evidence type="ECO:0000313" key="4">
    <source>
        <dbReference type="Proteomes" id="UP000293045"/>
    </source>
</evidence>
<dbReference type="SUPFAM" id="SSF58038">
    <property type="entry name" value="SNARE fusion complex"/>
    <property type="match status" value="1"/>
</dbReference>
<name>A0A4Q9KWS4_9MICR</name>
<comment type="caution">
    <text evidence="3">The sequence shown here is derived from an EMBL/GenBank/DDBJ whole genome shotgun (WGS) entry which is preliminary data.</text>
</comment>
<dbReference type="InterPro" id="IPR011012">
    <property type="entry name" value="Longin-like_dom_sf"/>
</dbReference>
<gene>
    <name evidence="3" type="ORF">CWI39_2054p0010</name>
</gene>
<dbReference type="Gene3D" id="3.30.450.50">
    <property type="entry name" value="Longin domain"/>
    <property type="match status" value="1"/>
</dbReference>
<evidence type="ECO:0000256" key="1">
    <source>
        <dbReference type="PROSITE-ProRule" id="PRU00290"/>
    </source>
</evidence>
<dbReference type="VEuPathDB" id="MicrosporidiaDB:CWI36_1049p0020"/>
<proteinExistence type="predicted"/>